<keyword evidence="7" id="KW-0460">Magnesium</keyword>
<evidence type="ECO:0000256" key="6">
    <source>
        <dbReference type="ARBA" id="ARBA00022723"/>
    </source>
</evidence>
<protein>
    <recommendedName>
        <fullName evidence="4">dihydropteroate synthase</fullName>
        <ecNumber evidence="4">2.5.1.15</ecNumber>
    </recommendedName>
</protein>
<dbReference type="AlphaFoldDB" id="A0A7T3RBN7"/>
<dbReference type="GO" id="GO:0005829">
    <property type="term" value="C:cytosol"/>
    <property type="evidence" value="ECO:0007669"/>
    <property type="project" value="TreeGrafter"/>
</dbReference>
<dbReference type="InterPro" id="IPR006390">
    <property type="entry name" value="DHP_synth_dom"/>
</dbReference>
<evidence type="ECO:0000256" key="7">
    <source>
        <dbReference type="ARBA" id="ARBA00022842"/>
    </source>
</evidence>
<evidence type="ECO:0000256" key="8">
    <source>
        <dbReference type="ARBA" id="ARBA00022909"/>
    </source>
</evidence>
<dbReference type="NCBIfam" id="TIGR01496">
    <property type="entry name" value="DHPS"/>
    <property type="match status" value="1"/>
</dbReference>
<evidence type="ECO:0000256" key="4">
    <source>
        <dbReference type="ARBA" id="ARBA00012458"/>
    </source>
</evidence>
<evidence type="ECO:0000259" key="9">
    <source>
        <dbReference type="PROSITE" id="PS50972"/>
    </source>
</evidence>
<evidence type="ECO:0000313" key="10">
    <source>
        <dbReference type="EMBL" id="QQA00128.1"/>
    </source>
</evidence>
<proteinExistence type="predicted"/>
<dbReference type="SUPFAM" id="SSF51717">
    <property type="entry name" value="Dihydropteroate synthetase-like"/>
    <property type="match status" value="1"/>
</dbReference>
<reference evidence="10 11" key="1">
    <citation type="submission" date="2020-11" db="EMBL/GenBank/DDBJ databases">
        <title>Treponema Peruensis nv. sp., first commensal Treponema isolated from human feces.</title>
        <authorList>
            <person name="Belkhou C."/>
            <person name="Raes J."/>
        </authorList>
    </citation>
    <scope>NUCLEOTIDE SEQUENCE [LARGE SCALE GENOMIC DNA]</scope>
    <source>
        <strain evidence="10 11">RCC2812</strain>
    </source>
</reference>
<comment type="pathway">
    <text evidence="3">Cofactor biosynthesis; tetrahydrofolate biosynthesis; 7,8-dihydrofolate from 2-amino-4-hydroxy-6-hydroxymethyl-7,8-dihydropteridine diphosphate and 4-aminobenzoate: step 1/2.</text>
</comment>
<evidence type="ECO:0000256" key="3">
    <source>
        <dbReference type="ARBA" id="ARBA00004763"/>
    </source>
</evidence>
<dbReference type="EMBL" id="CP064936">
    <property type="protein sequence ID" value="QQA00128.1"/>
    <property type="molecule type" value="Genomic_DNA"/>
</dbReference>
<dbReference type="GO" id="GO:0046872">
    <property type="term" value="F:metal ion binding"/>
    <property type="evidence" value="ECO:0007669"/>
    <property type="project" value="UniProtKB-KW"/>
</dbReference>
<feature type="domain" description="Pterin-binding" evidence="9">
    <location>
        <begin position="20"/>
        <end position="268"/>
    </location>
</feature>
<dbReference type="KEGG" id="tper:IWA51_07515"/>
<gene>
    <name evidence="10" type="primary">folP</name>
    <name evidence="10" type="ORF">IWA51_07515</name>
</gene>
<comment type="cofactor">
    <cofactor evidence="2">
        <name>Mg(2+)</name>
        <dbReference type="ChEBI" id="CHEBI:18420"/>
    </cofactor>
</comment>
<comment type="catalytic activity">
    <reaction evidence="1">
        <text>(7,8-dihydropterin-6-yl)methyl diphosphate + 4-aminobenzoate = 7,8-dihydropteroate + diphosphate</text>
        <dbReference type="Rhea" id="RHEA:19949"/>
        <dbReference type="ChEBI" id="CHEBI:17836"/>
        <dbReference type="ChEBI" id="CHEBI:17839"/>
        <dbReference type="ChEBI" id="CHEBI:33019"/>
        <dbReference type="ChEBI" id="CHEBI:72950"/>
        <dbReference type="EC" id="2.5.1.15"/>
    </reaction>
</comment>
<organism evidence="10 11">
    <name type="scientific">Treponema peruense</name>
    <dbReference type="NCBI Taxonomy" id="2787628"/>
    <lineage>
        <taxon>Bacteria</taxon>
        <taxon>Pseudomonadati</taxon>
        <taxon>Spirochaetota</taxon>
        <taxon>Spirochaetia</taxon>
        <taxon>Spirochaetales</taxon>
        <taxon>Treponemataceae</taxon>
        <taxon>Treponema</taxon>
    </lineage>
</organism>
<dbReference type="Gene3D" id="3.20.20.20">
    <property type="entry name" value="Dihydropteroate synthase-like"/>
    <property type="match status" value="1"/>
</dbReference>
<accession>A0A7T3RBN7</accession>
<dbReference type="PANTHER" id="PTHR20941:SF1">
    <property type="entry name" value="FOLIC ACID SYNTHESIS PROTEIN FOL1"/>
    <property type="match status" value="1"/>
</dbReference>
<dbReference type="PANTHER" id="PTHR20941">
    <property type="entry name" value="FOLATE SYNTHESIS PROTEINS"/>
    <property type="match status" value="1"/>
</dbReference>
<dbReference type="GO" id="GO:0046654">
    <property type="term" value="P:tetrahydrofolate biosynthetic process"/>
    <property type="evidence" value="ECO:0007669"/>
    <property type="project" value="TreeGrafter"/>
</dbReference>
<dbReference type="InterPro" id="IPR000489">
    <property type="entry name" value="Pterin-binding_dom"/>
</dbReference>
<dbReference type="RefSeq" id="WP_198441977.1">
    <property type="nucleotide sequence ID" value="NZ_CBCSHE010000001.1"/>
</dbReference>
<dbReference type="GO" id="GO:0046656">
    <property type="term" value="P:folic acid biosynthetic process"/>
    <property type="evidence" value="ECO:0007669"/>
    <property type="project" value="UniProtKB-KW"/>
</dbReference>
<evidence type="ECO:0000256" key="1">
    <source>
        <dbReference type="ARBA" id="ARBA00000012"/>
    </source>
</evidence>
<dbReference type="InterPro" id="IPR045031">
    <property type="entry name" value="DHP_synth-like"/>
</dbReference>
<name>A0A7T3RBN7_9SPIR</name>
<keyword evidence="5 10" id="KW-0808">Transferase</keyword>
<dbReference type="Proteomes" id="UP000595224">
    <property type="component" value="Chromosome"/>
</dbReference>
<dbReference type="CDD" id="cd00739">
    <property type="entry name" value="DHPS"/>
    <property type="match status" value="1"/>
</dbReference>
<sequence length="281" mass="30185">MKKKIELCLSDRTVSTELPALIMGIVNCTPDSFFEGSRGGLERALELIEEGADIIDVGGESTRPGSEYVSAEEETARIIPVIEGIRKVSDIPVSVDTRKKSVMEAAVTAGADILNDVSALEDDAAMASFAARAKIPVILMHKRGIPSSMQGDTKYNDVFAEVSAYLSERADYAALCGISRDKIIVDPGVGFGKDLESNKVLIAECGRLCSGQYPVLMALSRKTCIGQMTGRDIKDRLYGTLAADLVSVLRGASMLRVHDVASCRDTLAVLQSFRNSGLVNF</sequence>
<evidence type="ECO:0000256" key="5">
    <source>
        <dbReference type="ARBA" id="ARBA00022679"/>
    </source>
</evidence>
<keyword evidence="8" id="KW-0289">Folate biosynthesis</keyword>
<dbReference type="Pfam" id="PF00809">
    <property type="entry name" value="Pterin_bind"/>
    <property type="match status" value="1"/>
</dbReference>
<keyword evidence="6" id="KW-0479">Metal-binding</keyword>
<evidence type="ECO:0000313" key="11">
    <source>
        <dbReference type="Proteomes" id="UP000595224"/>
    </source>
</evidence>
<dbReference type="InterPro" id="IPR011005">
    <property type="entry name" value="Dihydropteroate_synth-like_sf"/>
</dbReference>
<evidence type="ECO:0000256" key="2">
    <source>
        <dbReference type="ARBA" id="ARBA00001946"/>
    </source>
</evidence>
<keyword evidence="11" id="KW-1185">Reference proteome</keyword>
<dbReference type="GO" id="GO:0004156">
    <property type="term" value="F:dihydropteroate synthase activity"/>
    <property type="evidence" value="ECO:0007669"/>
    <property type="project" value="UniProtKB-EC"/>
</dbReference>
<dbReference type="PROSITE" id="PS00793">
    <property type="entry name" value="DHPS_2"/>
    <property type="match status" value="1"/>
</dbReference>
<dbReference type="PROSITE" id="PS50972">
    <property type="entry name" value="PTERIN_BINDING"/>
    <property type="match status" value="1"/>
</dbReference>
<dbReference type="EC" id="2.5.1.15" evidence="4"/>